<dbReference type="InterPro" id="IPR029442">
    <property type="entry name" value="GyrI-like"/>
</dbReference>
<feature type="domain" description="AraC effector-binding" evidence="1">
    <location>
        <begin position="1"/>
        <end position="154"/>
    </location>
</feature>
<dbReference type="SMART" id="SM00871">
    <property type="entry name" value="AraC_E_bind"/>
    <property type="match status" value="1"/>
</dbReference>
<dbReference type="Pfam" id="PF06445">
    <property type="entry name" value="GyrI-like"/>
    <property type="match status" value="1"/>
</dbReference>
<accession>A0A5Q2RJ04</accession>
<dbReference type="PANTHER" id="PTHR40055:SF1">
    <property type="entry name" value="TRANSCRIPTIONAL REGULATOR YGIV-RELATED"/>
    <property type="match status" value="1"/>
</dbReference>
<dbReference type="InterPro" id="IPR010499">
    <property type="entry name" value="AraC_E-bd"/>
</dbReference>
<keyword evidence="3" id="KW-1185">Reference proteome</keyword>
<dbReference type="RefSeq" id="WP_153758093.1">
    <property type="nucleotide sequence ID" value="NZ_CP045851.1"/>
</dbReference>
<reference evidence="2 3" key="1">
    <citation type="submission" date="2019-11" db="EMBL/GenBank/DDBJ databases">
        <authorList>
            <person name="He Y."/>
        </authorList>
    </citation>
    <scope>NUCLEOTIDE SEQUENCE [LARGE SCALE GENOMIC DNA]</scope>
    <source>
        <strain evidence="2 3">SCSIO 58843</strain>
    </source>
</reference>
<gene>
    <name evidence="2" type="ORF">GH723_02055</name>
</gene>
<dbReference type="SUPFAM" id="SSF55136">
    <property type="entry name" value="Probable bacterial effector-binding domain"/>
    <property type="match status" value="1"/>
</dbReference>
<dbReference type="InterPro" id="IPR050908">
    <property type="entry name" value="SmbC-like"/>
</dbReference>
<name>A0A5Q2RJ04_9ACTN</name>
<sequence length="154" mass="16796">MDIGVQQEETRSVAFVRRTVRMDEIRGLFDEAFGKLPGLIADAGGTITAAPFGWYHGMPSDVIDVSVGFPVEGMAPGTLAADEDVMVDERIGGRAVVAVHVGSYEALGDSYGQVMAWIEENGEVPRDDFWEEYVSDPTETSESELQTRIVVPVR</sequence>
<dbReference type="InterPro" id="IPR011256">
    <property type="entry name" value="Reg_factor_effector_dom_sf"/>
</dbReference>
<dbReference type="Gene3D" id="3.20.80.10">
    <property type="entry name" value="Regulatory factor, effector binding domain"/>
    <property type="match status" value="1"/>
</dbReference>
<proteinExistence type="predicted"/>
<dbReference type="Proteomes" id="UP000334019">
    <property type="component" value="Chromosome"/>
</dbReference>
<dbReference type="PANTHER" id="PTHR40055">
    <property type="entry name" value="TRANSCRIPTIONAL REGULATOR YGIV-RELATED"/>
    <property type="match status" value="1"/>
</dbReference>
<evidence type="ECO:0000313" key="3">
    <source>
        <dbReference type="Proteomes" id="UP000334019"/>
    </source>
</evidence>
<dbReference type="KEGG" id="atq:GH723_02055"/>
<evidence type="ECO:0000313" key="2">
    <source>
        <dbReference type="EMBL" id="QGG93987.1"/>
    </source>
</evidence>
<evidence type="ECO:0000259" key="1">
    <source>
        <dbReference type="SMART" id="SM00871"/>
    </source>
</evidence>
<protein>
    <submittedName>
        <fullName evidence="2">AraC family transcriptional regulator</fullName>
    </submittedName>
</protein>
<dbReference type="AlphaFoldDB" id="A0A5Q2RJ04"/>
<dbReference type="EMBL" id="CP045851">
    <property type="protein sequence ID" value="QGG93987.1"/>
    <property type="molecule type" value="Genomic_DNA"/>
</dbReference>
<organism evidence="2 3">
    <name type="scientific">Actinomarinicola tropica</name>
    <dbReference type="NCBI Taxonomy" id="2789776"/>
    <lineage>
        <taxon>Bacteria</taxon>
        <taxon>Bacillati</taxon>
        <taxon>Actinomycetota</taxon>
        <taxon>Acidimicrobiia</taxon>
        <taxon>Acidimicrobiales</taxon>
        <taxon>Iamiaceae</taxon>
        <taxon>Actinomarinicola</taxon>
    </lineage>
</organism>